<reference evidence="1" key="1">
    <citation type="submission" date="2020-08" db="EMBL/GenBank/DDBJ databases">
        <title>Multicomponent nature underlies the extraordinary mechanical properties of spider dragline silk.</title>
        <authorList>
            <person name="Kono N."/>
            <person name="Nakamura H."/>
            <person name="Mori M."/>
            <person name="Yoshida Y."/>
            <person name="Ohtoshi R."/>
            <person name="Malay A.D."/>
            <person name="Moran D.A.P."/>
            <person name="Tomita M."/>
            <person name="Numata K."/>
            <person name="Arakawa K."/>
        </authorList>
    </citation>
    <scope>NUCLEOTIDE SEQUENCE</scope>
</reference>
<evidence type="ECO:0000313" key="1">
    <source>
        <dbReference type="EMBL" id="GFS33391.1"/>
    </source>
</evidence>
<keyword evidence="2" id="KW-1185">Reference proteome</keyword>
<name>A0A8X6I7H2_9ARAC</name>
<evidence type="ECO:0000313" key="2">
    <source>
        <dbReference type="Proteomes" id="UP000886998"/>
    </source>
</evidence>
<dbReference type="Proteomes" id="UP000886998">
    <property type="component" value="Unassembled WGS sequence"/>
</dbReference>
<gene>
    <name evidence="1" type="primary">NCL1_34482</name>
    <name evidence="1" type="ORF">TNIN_275471</name>
</gene>
<dbReference type="AlphaFoldDB" id="A0A8X6I7H2"/>
<accession>A0A8X6I7H2</accession>
<sequence length="125" mass="13973">GFGGSSIPYKEFKDEPGSTSEEVTVQPVISYECAYCDYRSSTQKGLRCHRLTVHKIGVGTKRTLDAHEVRWRNSFHAIWPIRNCCGDEFGILASICGTCHASDCLDSNSSHKSRCLDIIKCTLQR</sequence>
<organism evidence="1 2">
    <name type="scientific">Trichonephila inaurata madagascariensis</name>
    <dbReference type="NCBI Taxonomy" id="2747483"/>
    <lineage>
        <taxon>Eukaryota</taxon>
        <taxon>Metazoa</taxon>
        <taxon>Ecdysozoa</taxon>
        <taxon>Arthropoda</taxon>
        <taxon>Chelicerata</taxon>
        <taxon>Arachnida</taxon>
        <taxon>Araneae</taxon>
        <taxon>Araneomorphae</taxon>
        <taxon>Entelegynae</taxon>
        <taxon>Araneoidea</taxon>
        <taxon>Nephilidae</taxon>
        <taxon>Trichonephila</taxon>
        <taxon>Trichonephila inaurata</taxon>
    </lineage>
</organism>
<comment type="caution">
    <text evidence="1">The sequence shown here is derived from an EMBL/GenBank/DDBJ whole genome shotgun (WGS) entry which is preliminary data.</text>
</comment>
<protein>
    <submittedName>
        <fullName evidence="1">Uncharacterized protein</fullName>
    </submittedName>
</protein>
<feature type="non-terminal residue" evidence="1">
    <location>
        <position position="1"/>
    </location>
</feature>
<dbReference type="OrthoDB" id="6440962at2759"/>
<proteinExistence type="predicted"/>
<dbReference type="EMBL" id="BMAV01024475">
    <property type="protein sequence ID" value="GFS33391.1"/>
    <property type="molecule type" value="Genomic_DNA"/>
</dbReference>